<protein>
    <submittedName>
        <fullName evidence="1">Uncharacterized protein</fullName>
    </submittedName>
</protein>
<comment type="caution">
    <text evidence="1">The sequence shown here is derived from an EMBL/GenBank/DDBJ whole genome shotgun (WGS) entry which is preliminary data.</text>
</comment>
<keyword evidence="2" id="KW-1185">Reference proteome</keyword>
<sequence length="391" mass="43827">MGGSAFSATLPASACPRIPSAVYYVVKARLTAQLQSVFSIVSTPNEAPEKTDHGDLDFLVFGPLKEGIVEVPHEEVQQALDAKHLVPMPGNRTSSYAIPIGKGEWATLGHGSEEEEARKARSADDAEDIYYQVDVHVCLDKGEWERIQFFHGYGDLGMIMGLIARNKGLLWGVKGLKIPHPPRPPFDLCDNMDEILQYMGLPKAQWDAGFQTKKEIFEWVGTSPLFDPTRFQTEGQGIRKVKPERKMYAQFVEWVRQQQQYNSDPTPRGLEKQEQIEHALAYFGKRAEWDAMIKEDADKARLKEGFSGGKVRLWTGLPGERWADLKKIMDQVRAWVGGEPGILKILEEKGEDGMKSYVLKAKEELGVVVAEQEVSDTIRGLEMLSMNSTST</sequence>
<evidence type="ECO:0000313" key="1">
    <source>
        <dbReference type="EMBL" id="KAK7032998.1"/>
    </source>
</evidence>
<dbReference type="AlphaFoldDB" id="A0AAW0C2Z7"/>
<gene>
    <name evidence="1" type="ORF">R3P38DRAFT_2920074</name>
</gene>
<dbReference type="EMBL" id="JAWWNJ010000023">
    <property type="protein sequence ID" value="KAK7032998.1"/>
    <property type="molecule type" value="Genomic_DNA"/>
</dbReference>
<proteinExistence type="predicted"/>
<organism evidence="1 2">
    <name type="scientific">Favolaschia claudopus</name>
    <dbReference type="NCBI Taxonomy" id="2862362"/>
    <lineage>
        <taxon>Eukaryota</taxon>
        <taxon>Fungi</taxon>
        <taxon>Dikarya</taxon>
        <taxon>Basidiomycota</taxon>
        <taxon>Agaricomycotina</taxon>
        <taxon>Agaricomycetes</taxon>
        <taxon>Agaricomycetidae</taxon>
        <taxon>Agaricales</taxon>
        <taxon>Marasmiineae</taxon>
        <taxon>Mycenaceae</taxon>
        <taxon>Favolaschia</taxon>
    </lineage>
</organism>
<evidence type="ECO:0000313" key="2">
    <source>
        <dbReference type="Proteomes" id="UP001362999"/>
    </source>
</evidence>
<accession>A0AAW0C2Z7</accession>
<dbReference type="Proteomes" id="UP001362999">
    <property type="component" value="Unassembled WGS sequence"/>
</dbReference>
<name>A0AAW0C2Z7_9AGAR</name>
<reference evidence="1 2" key="1">
    <citation type="journal article" date="2024" name="J Genomics">
        <title>Draft genome sequencing and assembly of Favolaschia claudopus CIRM-BRFM 2984 isolated from oak limbs.</title>
        <authorList>
            <person name="Navarro D."/>
            <person name="Drula E."/>
            <person name="Chaduli D."/>
            <person name="Cazenave R."/>
            <person name="Ahrendt S."/>
            <person name="Wang J."/>
            <person name="Lipzen A."/>
            <person name="Daum C."/>
            <person name="Barry K."/>
            <person name="Grigoriev I.V."/>
            <person name="Favel A."/>
            <person name="Rosso M.N."/>
            <person name="Martin F."/>
        </authorList>
    </citation>
    <scope>NUCLEOTIDE SEQUENCE [LARGE SCALE GENOMIC DNA]</scope>
    <source>
        <strain evidence="1 2">CIRM-BRFM 2984</strain>
    </source>
</reference>